<gene>
    <name evidence="1" type="ORF">MNBD_GAMMA22-1225</name>
</gene>
<name>A0A3B0ZYI1_9ZZZZ</name>
<accession>A0A3B0ZYI1</accession>
<reference evidence="1" key="1">
    <citation type="submission" date="2018-06" db="EMBL/GenBank/DDBJ databases">
        <authorList>
            <person name="Zhirakovskaya E."/>
        </authorList>
    </citation>
    <scope>NUCLEOTIDE SEQUENCE</scope>
</reference>
<proteinExistence type="predicted"/>
<dbReference type="EMBL" id="UOFS01000030">
    <property type="protein sequence ID" value="VAW96831.1"/>
    <property type="molecule type" value="Genomic_DNA"/>
</dbReference>
<evidence type="ECO:0000313" key="1">
    <source>
        <dbReference type="EMBL" id="VAW96831.1"/>
    </source>
</evidence>
<dbReference type="AlphaFoldDB" id="A0A3B0ZYI1"/>
<organism evidence="1">
    <name type="scientific">hydrothermal vent metagenome</name>
    <dbReference type="NCBI Taxonomy" id="652676"/>
    <lineage>
        <taxon>unclassified sequences</taxon>
        <taxon>metagenomes</taxon>
        <taxon>ecological metagenomes</taxon>
    </lineage>
</organism>
<protein>
    <submittedName>
        <fullName evidence="1">Uncharacterized protein</fullName>
    </submittedName>
</protein>
<sequence>MKAITDYPISELKLIYRVLHSQIQENFELMDSSLLQDLQTSLQSLATKDGVDVSLHSDWSAWLNQLATS</sequence>